<sequence length="49" mass="5414">MGRASLHIQVSRRSKKATSGSNRCFGHSVYSASPCLLSCWRRAFGLTEL</sequence>
<gene>
    <name evidence="2" type="ORF">PHAVU_004G066900g</name>
</gene>
<evidence type="ECO:0000313" key="3">
    <source>
        <dbReference type="Proteomes" id="UP000000226"/>
    </source>
</evidence>
<protein>
    <submittedName>
        <fullName evidence="2">Uncharacterized protein</fullName>
    </submittedName>
</protein>
<accession>V7C2U2</accession>
<evidence type="ECO:0000256" key="1">
    <source>
        <dbReference type="SAM" id="MobiDB-lite"/>
    </source>
</evidence>
<reference evidence="3" key="1">
    <citation type="journal article" date="2014" name="Nat. Genet.">
        <title>A reference genome for common bean and genome-wide analysis of dual domestications.</title>
        <authorList>
            <person name="Schmutz J."/>
            <person name="McClean P.E."/>
            <person name="Mamidi S."/>
            <person name="Wu G.A."/>
            <person name="Cannon S.B."/>
            <person name="Grimwood J."/>
            <person name="Jenkins J."/>
            <person name="Shu S."/>
            <person name="Song Q."/>
            <person name="Chavarro C."/>
            <person name="Torres-Torres M."/>
            <person name="Geffroy V."/>
            <person name="Moghaddam S.M."/>
            <person name="Gao D."/>
            <person name="Abernathy B."/>
            <person name="Barry K."/>
            <person name="Blair M."/>
            <person name="Brick M.A."/>
            <person name="Chovatia M."/>
            <person name="Gepts P."/>
            <person name="Goodstein D.M."/>
            <person name="Gonzales M."/>
            <person name="Hellsten U."/>
            <person name="Hyten D.L."/>
            <person name="Jia G."/>
            <person name="Kelly J.D."/>
            <person name="Kudrna D."/>
            <person name="Lee R."/>
            <person name="Richard M.M."/>
            <person name="Miklas P.N."/>
            <person name="Osorno J.M."/>
            <person name="Rodrigues J."/>
            <person name="Thareau V."/>
            <person name="Urrea C.A."/>
            <person name="Wang M."/>
            <person name="Yu Y."/>
            <person name="Zhang M."/>
            <person name="Wing R.A."/>
            <person name="Cregan P.B."/>
            <person name="Rokhsar D.S."/>
            <person name="Jackson S.A."/>
        </authorList>
    </citation>
    <scope>NUCLEOTIDE SEQUENCE [LARGE SCALE GENOMIC DNA]</scope>
    <source>
        <strain evidence="3">cv. G19833</strain>
    </source>
</reference>
<feature type="region of interest" description="Disordered" evidence="1">
    <location>
        <begin position="1"/>
        <end position="22"/>
    </location>
</feature>
<dbReference type="EMBL" id="CM002291">
    <property type="protein sequence ID" value="ESW23673.1"/>
    <property type="molecule type" value="Genomic_DNA"/>
</dbReference>
<dbReference type="OrthoDB" id="10402112at2759"/>
<dbReference type="Gramene" id="ESW23673">
    <property type="protein sequence ID" value="ESW23673"/>
    <property type="gene ID" value="PHAVU_004G066900g"/>
</dbReference>
<proteinExistence type="predicted"/>
<name>V7C2U2_PHAVU</name>
<keyword evidence="3" id="KW-1185">Reference proteome</keyword>
<organism evidence="2 3">
    <name type="scientific">Phaseolus vulgaris</name>
    <name type="common">Kidney bean</name>
    <name type="synonym">French bean</name>
    <dbReference type="NCBI Taxonomy" id="3885"/>
    <lineage>
        <taxon>Eukaryota</taxon>
        <taxon>Viridiplantae</taxon>
        <taxon>Streptophyta</taxon>
        <taxon>Embryophyta</taxon>
        <taxon>Tracheophyta</taxon>
        <taxon>Spermatophyta</taxon>
        <taxon>Magnoliopsida</taxon>
        <taxon>eudicotyledons</taxon>
        <taxon>Gunneridae</taxon>
        <taxon>Pentapetalae</taxon>
        <taxon>rosids</taxon>
        <taxon>fabids</taxon>
        <taxon>Fabales</taxon>
        <taxon>Fabaceae</taxon>
        <taxon>Papilionoideae</taxon>
        <taxon>50 kb inversion clade</taxon>
        <taxon>NPAAA clade</taxon>
        <taxon>indigoferoid/millettioid clade</taxon>
        <taxon>Phaseoleae</taxon>
        <taxon>Phaseolus</taxon>
    </lineage>
</organism>
<evidence type="ECO:0000313" key="2">
    <source>
        <dbReference type="EMBL" id="ESW23673.1"/>
    </source>
</evidence>
<dbReference type="Proteomes" id="UP000000226">
    <property type="component" value="Chromosome 4"/>
</dbReference>
<dbReference type="AlphaFoldDB" id="V7C2U2"/>